<dbReference type="InterPro" id="IPR000878">
    <property type="entry name" value="4pyrrol_Mease"/>
</dbReference>
<dbReference type="PROSITE" id="PS00839">
    <property type="entry name" value="SUMT_1"/>
    <property type="match status" value="1"/>
</dbReference>
<dbReference type="NCBIfam" id="NF004790">
    <property type="entry name" value="PRK06136.1"/>
    <property type="match status" value="1"/>
</dbReference>
<dbReference type="PANTHER" id="PTHR45790">
    <property type="entry name" value="SIROHEME SYNTHASE-RELATED"/>
    <property type="match status" value="1"/>
</dbReference>
<dbReference type="InterPro" id="IPR050161">
    <property type="entry name" value="Siro_Cobalamin_biosynth"/>
</dbReference>
<evidence type="ECO:0000313" key="14">
    <source>
        <dbReference type="Proteomes" id="UP000824176"/>
    </source>
</evidence>
<dbReference type="GO" id="GO:0004851">
    <property type="term" value="F:uroporphyrin-III C-methyltransferase activity"/>
    <property type="evidence" value="ECO:0007669"/>
    <property type="project" value="UniProtKB-EC"/>
</dbReference>
<dbReference type="SUPFAM" id="SSF69618">
    <property type="entry name" value="HemD-like"/>
    <property type="match status" value="1"/>
</dbReference>
<dbReference type="Proteomes" id="UP000824176">
    <property type="component" value="Unassembled WGS sequence"/>
</dbReference>
<dbReference type="FunFam" id="3.40.1010.10:FF:000001">
    <property type="entry name" value="Siroheme synthase"/>
    <property type="match status" value="1"/>
</dbReference>
<comment type="pathway">
    <text evidence="9">Cofactor biosynthesis; adenosylcobalamin biosynthesis; precorrin-2 from uroporphyrinogen III: step 1/1.</text>
</comment>
<evidence type="ECO:0000256" key="5">
    <source>
        <dbReference type="ARBA" id="ARBA00022679"/>
    </source>
</evidence>
<proteinExistence type="inferred from homology"/>
<dbReference type="InterPro" id="IPR006366">
    <property type="entry name" value="CobA/CysG_C"/>
</dbReference>
<comment type="pathway">
    <text evidence="8">Porphyrin-containing compound metabolism; siroheme biosynthesis; precorrin-2 from uroporphyrinogen III: step 1/1.</text>
</comment>
<evidence type="ECO:0000259" key="12">
    <source>
        <dbReference type="Pfam" id="PF02602"/>
    </source>
</evidence>
<gene>
    <name evidence="13" type="primary">cobA</name>
    <name evidence="13" type="ORF">H9804_10950</name>
</gene>
<dbReference type="Gene3D" id="3.40.1010.10">
    <property type="entry name" value="Cobalt-precorrin-4 Transmethylase, Domain 1"/>
    <property type="match status" value="1"/>
</dbReference>
<dbReference type="EC" id="2.1.1.107" evidence="2"/>
<dbReference type="GO" id="GO:0009236">
    <property type="term" value="P:cobalamin biosynthetic process"/>
    <property type="evidence" value="ECO:0007669"/>
    <property type="project" value="UniProtKB-KW"/>
</dbReference>
<dbReference type="NCBIfam" id="TIGR01469">
    <property type="entry name" value="cobA_cysG_Cterm"/>
    <property type="match status" value="1"/>
</dbReference>
<dbReference type="InterPro" id="IPR014777">
    <property type="entry name" value="4pyrrole_Mease_sub1"/>
</dbReference>
<evidence type="ECO:0000256" key="4">
    <source>
        <dbReference type="ARBA" id="ARBA00022603"/>
    </source>
</evidence>
<evidence type="ECO:0000256" key="6">
    <source>
        <dbReference type="ARBA" id="ARBA00022691"/>
    </source>
</evidence>
<dbReference type="InterPro" id="IPR036108">
    <property type="entry name" value="4pyrrol_syn_uPrphyn_synt_sf"/>
</dbReference>
<evidence type="ECO:0000256" key="3">
    <source>
        <dbReference type="ARBA" id="ARBA00022573"/>
    </source>
</evidence>
<dbReference type="GO" id="GO:0032259">
    <property type="term" value="P:methylation"/>
    <property type="evidence" value="ECO:0007669"/>
    <property type="project" value="UniProtKB-KW"/>
</dbReference>
<reference evidence="13" key="2">
    <citation type="submission" date="2021-04" db="EMBL/GenBank/DDBJ databases">
        <authorList>
            <person name="Gilroy R."/>
        </authorList>
    </citation>
    <scope>NUCLEOTIDE SEQUENCE</scope>
    <source>
        <strain evidence="13">ChiW4-1371</strain>
    </source>
</reference>
<dbReference type="InterPro" id="IPR003754">
    <property type="entry name" value="4pyrrol_synth_uPrphyn_synth"/>
</dbReference>
<evidence type="ECO:0000256" key="7">
    <source>
        <dbReference type="ARBA" id="ARBA00023244"/>
    </source>
</evidence>
<dbReference type="Pfam" id="PF02602">
    <property type="entry name" value="HEM4"/>
    <property type="match status" value="1"/>
</dbReference>
<dbReference type="CDD" id="cd11642">
    <property type="entry name" value="SUMT"/>
    <property type="match status" value="1"/>
</dbReference>
<keyword evidence="4 10" id="KW-0489">Methyltransferase</keyword>
<dbReference type="Pfam" id="PF00590">
    <property type="entry name" value="TP_methylase"/>
    <property type="match status" value="1"/>
</dbReference>
<evidence type="ECO:0000256" key="9">
    <source>
        <dbReference type="ARBA" id="ARBA00060548"/>
    </source>
</evidence>
<keyword evidence="3" id="KW-0169">Cobalamin biosynthesis</keyword>
<dbReference type="AlphaFoldDB" id="A0A9D2GW50"/>
<dbReference type="SUPFAM" id="SSF53790">
    <property type="entry name" value="Tetrapyrrole methylase"/>
    <property type="match status" value="1"/>
</dbReference>
<evidence type="ECO:0000256" key="10">
    <source>
        <dbReference type="RuleBase" id="RU003960"/>
    </source>
</evidence>
<dbReference type="Gene3D" id="3.30.950.10">
    <property type="entry name" value="Methyltransferase, Cobalt-precorrin-4 Transmethylase, Domain 2"/>
    <property type="match status" value="1"/>
</dbReference>
<dbReference type="InterPro" id="IPR003043">
    <property type="entry name" value="Uropor_MeTrfase_CS"/>
</dbReference>
<evidence type="ECO:0000313" key="13">
    <source>
        <dbReference type="EMBL" id="HIZ90452.1"/>
    </source>
</evidence>
<dbReference type="InterPro" id="IPR035996">
    <property type="entry name" value="4pyrrol_Methylase_sf"/>
</dbReference>
<protein>
    <recommendedName>
        <fullName evidence="2">uroporphyrinogen-III C-methyltransferase</fullName>
        <ecNumber evidence="2">2.1.1.107</ecNumber>
    </recommendedName>
</protein>
<dbReference type="GO" id="GO:0004852">
    <property type="term" value="F:uroporphyrinogen-III synthase activity"/>
    <property type="evidence" value="ECO:0007669"/>
    <property type="project" value="InterPro"/>
</dbReference>
<dbReference type="InterPro" id="IPR014776">
    <property type="entry name" value="4pyrrole_Mease_sub2"/>
</dbReference>
<dbReference type="GO" id="GO:0019354">
    <property type="term" value="P:siroheme biosynthetic process"/>
    <property type="evidence" value="ECO:0007669"/>
    <property type="project" value="InterPro"/>
</dbReference>
<evidence type="ECO:0000256" key="2">
    <source>
        <dbReference type="ARBA" id="ARBA00012162"/>
    </source>
</evidence>
<evidence type="ECO:0000259" key="11">
    <source>
        <dbReference type="Pfam" id="PF00590"/>
    </source>
</evidence>
<sequence length="498" mass="55263">MNNKKGRVTLIGAGPGDKGLITVKGLEYLKQADVVVYDRLVSRDILLLSPESAELINVGKVMNHHNIPQPEINKILLNKAMEGKNVVRLKGGDPFVFGRGGEELELVTENNIEFEVIPGITSAVSALAYAGIPVTHRDFASSIHFVTGHAKDGLVENIDFNALKDTKGTILFYMGVSTLNQLINGLLEAGMDKNTPCAAVENGTRFNMRTLISTLDNMIKDAEKFQLKSPAVIAVGKVCALGDKFAWFSKSKLFSKKVIVPHALNSNNILSEKLKNYGAEVIDFACMQLKEIEDNKNMVDLVKNIHDYKMIIFASKNSVPYFFKELIRAGKDSRALNGIIIAAFGKTCMQELKKYGINADVSPFEYSIESLALSINKLNINGKKALIYAENDEILRDTLKEKCSDIKEVSAYKIEYLPFDYILPLKEYINQGVVTAFTSSAAVNGFVQAADMEDFRNVKAVCIGQMTYDTAKKYNMQAYMSERADIESLIEKIKEMEQ</sequence>
<organism evidence="13 14">
    <name type="scientific">Candidatus Mucispirillum faecigallinarum</name>
    <dbReference type="NCBI Taxonomy" id="2838699"/>
    <lineage>
        <taxon>Bacteria</taxon>
        <taxon>Pseudomonadati</taxon>
        <taxon>Deferribacterota</taxon>
        <taxon>Deferribacteres</taxon>
        <taxon>Deferribacterales</taxon>
        <taxon>Mucispirillaceae</taxon>
        <taxon>Mucispirillum</taxon>
    </lineage>
</organism>
<keyword evidence="6" id="KW-0949">S-adenosyl-L-methionine</keyword>
<evidence type="ECO:0000256" key="8">
    <source>
        <dbReference type="ARBA" id="ARBA00025705"/>
    </source>
</evidence>
<reference evidence="13" key="1">
    <citation type="journal article" date="2021" name="PeerJ">
        <title>Extensive microbial diversity within the chicken gut microbiome revealed by metagenomics and culture.</title>
        <authorList>
            <person name="Gilroy R."/>
            <person name="Ravi A."/>
            <person name="Getino M."/>
            <person name="Pursley I."/>
            <person name="Horton D.L."/>
            <person name="Alikhan N.F."/>
            <person name="Baker D."/>
            <person name="Gharbi K."/>
            <person name="Hall N."/>
            <person name="Watson M."/>
            <person name="Adriaenssens E.M."/>
            <person name="Foster-Nyarko E."/>
            <person name="Jarju S."/>
            <person name="Secka A."/>
            <person name="Antonio M."/>
            <person name="Oren A."/>
            <person name="Chaudhuri R.R."/>
            <person name="La Ragione R."/>
            <person name="Hildebrand F."/>
            <person name="Pallen M.J."/>
        </authorList>
    </citation>
    <scope>NUCLEOTIDE SEQUENCE</scope>
    <source>
        <strain evidence="13">ChiW4-1371</strain>
    </source>
</reference>
<evidence type="ECO:0000256" key="1">
    <source>
        <dbReference type="ARBA" id="ARBA00005879"/>
    </source>
</evidence>
<comment type="caution">
    <text evidence="13">The sequence shown here is derived from an EMBL/GenBank/DDBJ whole genome shotgun (WGS) entry which is preliminary data.</text>
</comment>
<dbReference type="Gene3D" id="3.40.50.10090">
    <property type="match status" value="2"/>
</dbReference>
<dbReference type="PROSITE" id="PS00840">
    <property type="entry name" value="SUMT_2"/>
    <property type="match status" value="1"/>
</dbReference>
<keyword evidence="7" id="KW-0627">Porphyrin biosynthesis</keyword>
<dbReference type="PANTHER" id="PTHR45790:SF3">
    <property type="entry name" value="S-ADENOSYL-L-METHIONINE-DEPENDENT UROPORPHYRINOGEN III METHYLTRANSFERASE, CHLOROPLASTIC"/>
    <property type="match status" value="1"/>
</dbReference>
<dbReference type="CDD" id="cd06578">
    <property type="entry name" value="HemD"/>
    <property type="match status" value="1"/>
</dbReference>
<name>A0A9D2GW50_9BACT</name>
<feature type="domain" description="Tetrapyrrole methylase" evidence="11">
    <location>
        <begin position="7"/>
        <end position="217"/>
    </location>
</feature>
<dbReference type="FunFam" id="3.30.950.10:FF:000001">
    <property type="entry name" value="Siroheme synthase"/>
    <property type="match status" value="1"/>
</dbReference>
<comment type="similarity">
    <text evidence="1 10">Belongs to the precorrin methyltransferase family.</text>
</comment>
<keyword evidence="5 10" id="KW-0808">Transferase</keyword>
<accession>A0A9D2GW50</accession>
<dbReference type="EMBL" id="DXAQ01000163">
    <property type="protein sequence ID" value="HIZ90452.1"/>
    <property type="molecule type" value="Genomic_DNA"/>
</dbReference>
<feature type="domain" description="Tetrapyrrole biosynthesis uroporphyrinogen III synthase" evidence="12">
    <location>
        <begin position="270"/>
        <end position="491"/>
    </location>
</feature>